<dbReference type="InterPro" id="IPR050083">
    <property type="entry name" value="HtpX_protease"/>
</dbReference>
<proteinExistence type="predicted"/>
<accession>A0A6J6TZR9</accession>
<sequence>MAASTGAREGTRKPASAATANAVSPVAFVAAVVALPVVVLAVVLALVGVPIIWAVALALVAGGAGAVYLLSSSDKAATGALVLRPATEASQPRLFNMVDGLCDSHGFRHPNLFVIEDDARNSLVFGRRADATSLAITSGYLDALSRMGLEGLLARELARANSPGMPAATVAVSVGRVLPGAVCRALVRRVLGAQRLQIDDFDAVGYTRYPPGLAEALATQAQGNVVVRGAAPRSAHLWVTSPIASVPDAADLGELASLDIRVDALREL</sequence>
<dbReference type="PANTHER" id="PTHR43221">
    <property type="entry name" value="PROTEASE HTPX"/>
    <property type="match status" value="1"/>
</dbReference>
<dbReference type="AlphaFoldDB" id="A0A6J6TZR9"/>
<evidence type="ECO:0000313" key="2">
    <source>
        <dbReference type="EMBL" id="CAB4751853.1"/>
    </source>
</evidence>
<dbReference type="PANTHER" id="PTHR43221:SF1">
    <property type="entry name" value="PROTEASE HTPX"/>
    <property type="match status" value="1"/>
</dbReference>
<gene>
    <name evidence="2" type="ORF">UFOPK2754_01852</name>
</gene>
<feature type="transmembrane region" description="Helical" evidence="1">
    <location>
        <begin position="22"/>
        <end position="45"/>
    </location>
</feature>
<reference evidence="2" key="1">
    <citation type="submission" date="2020-05" db="EMBL/GenBank/DDBJ databases">
        <authorList>
            <person name="Chiriac C."/>
            <person name="Salcher M."/>
            <person name="Ghai R."/>
            <person name="Kavagutti S V."/>
        </authorList>
    </citation>
    <scope>NUCLEOTIDE SEQUENCE</scope>
</reference>
<feature type="transmembrane region" description="Helical" evidence="1">
    <location>
        <begin position="51"/>
        <end position="70"/>
    </location>
</feature>
<protein>
    <submittedName>
        <fullName evidence="2">Unannotated protein</fullName>
    </submittedName>
</protein>
<evidence type="ECO:0000256" key="1">
    <source>
        <dbReference type="SAM" id="Phobius"/>
    </source>
</evidence>
<name>A0A6J6TZR9_9ZZZZ</name>
<keyword evidence="1" id="KW-0812">Transmembrane</keyword>
<keyword evidence="1" id="KW-1133">Transmembrane helix</keyword>
<keyword evidence="1" id="KW-0472">Membrane</keyword>
<dbReference type="EMBL" id="CAEZYR010000068">
    <property type="protein sequence ID" value="CAB4751853.1"/>
    <property type="molecule type" value="Genomic_DNA"/>
</dbReference>
<dbReference type="Gene3D" id="3.30.2010.10">
    <property type="entry name" value="Metalloproteases ('zincins'), catalytic domain"/>
    <property type="match status" value="1"/>
</dbReference>
<organism evidence="2">
    <name type="scientific">freshwater metagenome</name>
    <dbReference type="NCBI Taxonomy" id="449393"/>
    <lineage>
        <taxon>unclassified sequences</taxon>
        <taxon>metagenomes</taxon>
        <taxon>ecological metagenomes</taxon>
    </lineage>
</organism>